<dbReference type="PANTHER" id="PTHR25462">
    <property type="entry name" value="BONUS, ISOFORM C-RELATED"/>
    <property type="match status" value="1"/>
</dbReference>
<dbReference type="SUPFAM" id="SSF57850">
    <property type="entry name" value="RING/U-box"/>
    <property type="match status" value="1"/>
</dbReference>
<evidence type="ECO:0000313" key="7">
    <source>
        <dbReference type="EMBL" id="KAL0973075.1"/>
    </source>
</evidence>
<keyword evidence="8" id="KW-1185">Reference proteome</keyword>
<proteinExistence type="predicted"/>
<dbReference type="InterPro" id="IPR001841">
    <property type="entry name" value="Znf_RING"/>
</dbReference>
<dbReference type="FunFam" id="3.30.40.10:FF:000297">
    <property type="entry name" value="tripartite motif-containing protein 59"/>
    <property type="match status" value="1"/>
</dbReference>
<dbReference type="PROSITE" id="PS00518">
    <property type="entry name" value="ZF_RING_1"/>
    <property type="match status" value="1"/>
</dbReference>
<comment type="caution">
    <text evidence="7">The sequence shown here is derived from an EMBL/GenBank/DDBJ whole genome shotgun (WGS) entry which is preliminary data.</text>
</comment>
<dbReference type="PANTHER" id="PTHR25462:SF229">
    <property type="entry name" value="TRANSCRIPTION INTERMEDIARY FACTOR 1-BETA"/>
    <property type="match status" value="1"/>
</dbReference>
<evidence type="ECO:0000256" key="3">
    <source>
        <dbReference type="ARBA" id="ARBA00022833"/>
    </source>
</evidence>
<evidence type="ECO:0000313" key="8">
    <source>
        <dbReference type="Proteomes" id="UP001557470"/>
    </source>
</evidence>
<dbReference type="PROSITE" id="PS50089">
    <property type="entry name" value="ZF_RING_2"/>
    <property type="match status" value="1"/>
</dbReference>
<dbReference type="CDD" id="cd19790">
    <property type="entry name" value="Bbox2_TRIM59_C-XI"/>
    <property type="match status" value="1"/>
</dbReference>
<name>A0ABD0WHP6_UMBPY</name>
<dbReference type="PROSITE" id="PS50119">
    <property type="entry name" value="ZF_BBOX"/>
    <property type="match status" value="1"/>
</dbReference>
<dbReference type="SUPFAM" id="SSF57845">
    <property type="entry name" value="B-box zinc-binding domain"/>
    <property type="match status" value="1"/>
</dbReference>
<keyword evidence="1" id="KW-0479">Metal-binding</keyword>
<evidence type="ECO:0008006" key="9">
    <source>
        <dbReference type="Google" id="ProtNLM"/>
    </source>
</evidence>
<feature type="domain" description="B box-type" evidence="6">
    <location>
        <begin position="97"/>
        <end position="134"/>
    </location>
</feature>
<gene>
    <name evidence="7" type="ORF">UPYG_G00198620</name>
</gene>
<dbReference type="InterPro" id="IPR000315">
    <property type="entry name" value="Znf_B-box"/>
</dbReference>
<evidence type="ECO:0000259" key="6">
    <source>
        <dbReference type="PROSITE" id="PS50119"/>
    </source>
</evidence>
<dbReference type="Gene3D" id="3.30.160.60">
    <property type="entry name" value="Classic Zinc Finger"/>
    <property type="match status" value="1"/>
</dbReference>
<organism evidence="7 8">
    <name type="scientific">Umbra pygmaea</name>
    <name type="common">Eastern mudminnow</name>
    <dbReference type="NCBI Taxonomy" id="75934"/>
    <lineage>
        <taxon>Eukaryota</taxon>
        <taxon>Metazoa</taxon>
        <taxon>Chordata</taxon>
        <taxon>Craniata</taxon>
        <taxon>Vertebrata</taxon>
        <taxon>Euteleostomi</taxon>
        <taxon>Actinopterygii</taxon>
        <taxon>Neopterygii</taxon>
        <taxon>Teleostei</taxon>
        <taxon>Protacanthopterygii</taxon>
        <taxon>Esociformes</taxon>
        <taxon>Umbridae</taxon>
        <taxon>Umbra</taxon>
    </lineage>
</organism>
<keyword evidence="2 4" id="KW-0863">Zinc-finger</keyword>
<dbReference type="SMART" id="SM00336">
    <property type="entry name" value="BBOX"/>
    <property type="match status" value="1"/>
</dbReference>
<dbReference type="AlphaFoldDB" id="A0ABD0WHP6"/>
<keyword evidence="3" id="KW-0862">Zinc</keyword>
<dbReference type="Pfam" id="PF13445">
    <property type="entry name" value="zf-RING_UBOX"/>
    <property type="match status" value="1"/>
</dbReference>
<dbReference type="InterPro" id="IPR047153">
    <property type="entry name" value="TRIM45/56/19-like"/>
</dbReference>
<evidence type="ECO:0000256" key="1">
    <source>
        <dbReference type="ARBA" id="ARBA00022723"/>
    </source>
</evidence>
<evidence type="ECO:0000256" key="4">
    <source>
        <dbReference type="PROSITE-ProRule" id="PRU00024"/>
    </source>
</evidence>
<dbReference type="InterPro" id="IPR027370">
    <property type="entry name" value="Znf-RING_euk"/>
</dbReference>
<dbReference type="GO" id="GO:0008270">
    <property type="term" value="F:zinc ion binding"/>
    <property type="evidence" value="ECO:0007669"/>
    <property type="project" value="UniProtKB-KW"/>
</dbReference>
<dbReference type="InterPro" id="IPR017907">
    <property type="entry name" value="Znf_RING_CS"/>
</dbReference>
<protein>
    <recommendedName>
        <fullName evidence="9">Tripartite motif-containing protein 59</fullName>
    </recommendedName>
</protein>
<dbReference type="SMART" id="SM00184">
    <property type="entry name" value="RING"/>
    <property type="match status" value="1"/>
</dbReference>
<dbReference type="Gene3D" id="3.30.40.10">
    <property type="entry name" value="Zinc/RING finger domain, C3HC4 (zinc finger)"/>
    <property type="match status" value="1"/>
</dbReference>
<dbReference type="CDD" id="cd16763">
    <property type="entry name" value="RING-HC_TRIM59_C-V"/>
    <property type="match status" value="1"/>
</dbReference>
<evidence type="ECO:0000259" key="5">
    <source>
        <dbReference type="PROSITE" id="PS50089"/>
    </source>
</evidence>
<dbReference type="InterPro" id="IPR013083">
    <property type="entry name" value="Znf_RING/FYVE/PHD"/>
</dbReference>
<sequence length="429" mass="47979">MENLEEDLTCSVCYSLFTDPRVLPCSHTFCKSCLENVLQVSAVYTIWRPMRLPLKCPNCRSVVELPPMGVEALPINVSLRAIIEKFQKDSQPQPPSCPEHHRQPLNVYCVQDRQLICGFCLTVGQHQGHPIDDLQAAFIRERQAPAGLMGKLSDHRWAELCEVGQQLEQEKASCEGLVRQDRQAVEDYFHQLEMILARKKVAFMDALDSVGVEVSLAYDPLIHRLKQLQEEQLDLLSLGSAVEDEDSPLVFLDKVHLFRERVEALVNVPLPNVPSLSITPRAADYLEQRWARVAIGKLEEGLVPRVSCCARPDVLATVYGTEAGMQSGGWVQYLWQQLQSITPVVLVGLLLLLVALWLNPALTSLEFPPLSQLSQAVYSFSSELTTSITETAGFLYSQAGEVLGRCTSVLFTLGENTYQHLTFICKTLS</sequence>
<dbReference type="EMBL" id="JAGEUA010000006">
    <property type="protein sequence ID" value="KAL0973075.1"/>
    <property type="molecule type" value="Genomic_DNA"/>
</dbReference>
<dbReference type="Pfam" id="PF00643">
    <property type="entry name" value="zf-B_box"/>
    <property type="match status" value="1"/>
</dbReference>
<feature type="domain" description="RING-type" evidence="5">
    <location>
        <begin position="10"/>
        <end position="60"/>
    </location>
</feature>
<dbReference type="Proteomes" id="UP001557470">
    <property type="component" value="Unassembled WGS sequence"/>
</dbReference>
<accession>A0ABD0WHP6</accession>
<evidence type="ECO:0000256" key="2">
    <source>
        <dbReference type="ARBA" id="ARBA00022771"/>
    </source>
</evidence>
<reference evidence="7 8" key="1">
    <citation type="submission" date="2024-06" db="EMBL/GenBank/DDBJ databases">
        <authorList>
            <person name="Pan Q."/>
            <person name="Wen M."/>
            <person name="Jouanno E."/>
            <person name="Zahm M."/>
            <person name="Klopp C."/>
            <person name="Cabau C."/>
            <person name="Louis A."/>
            <person name="Berthelot C."/>
            <person name="Parey E."/>
            <person name="Roest Crollius H."/>
            <person name="Montfort J."/>
            <person name="Robinson-Rechavi M."/>
            <person name="Bouchez O."/>
            <person name="Lampietro C."/>
            <person name="Lopez Roques C."/>
            <person name="Donnadieu C."/>
            <person name="Postlethwait J."/>
            <person name="Bobe J."/>
            <person name="Verreycken H."/>
            <person name="Guiguen Y."/>
        </authorList>
    </citation>
    <scope>NUCLEOTIDE SEQUENCE [LARGE SCALE GENOMIC DNA]</scope>
    <source>
        <strain evidence="7">Up_M1</strain>
        <tissue evidence="7">Testis</tissue>
    </source>
</reference>